<protein>
    <recommendedName>
        <fullName evidence="3">Lipoprotein</fullName>
    </recommendedName>
</protein>
<dbReference type="RefSeq" id="WP_168786433.1">
    <property type="nucleotide sequence ID" value="NZ_CALYLF010000111.1"/>
</dbReference>
<comment type="caution">
    <text evidence="1">The sequence shown here is derived from an EMBL/GenBank/DDBJ whole genome shotgun (WGS) entry which is preliminary data.</text>
</comment>
<dbReference type="Proteomes" id="UP001152658">
    <property type="component" value="Unassembled WGS sequence"/>
</dbReference>
<reference evidence="1" key="1">
    <citation type="submission" date="2022-06" db="EMBL/GenBank/DDBJ databases">
        <authorList>
            <person name="Goudenege D."/>
            <person name="Le Roux F."/>
        </authorList>
    </citation>
    <scope>NUCLEOTIDE SEQUENCE</scope>
    <source>
        <strain evidence="1">12-063</strain>
    </source>
</reference>
<evidence type="ECO:0000313" key="2">
    <source>
        <dbReference type="Proteomes" id="UP001152658"/>
    </source>
</evidence>
<evidence type="ECO:0000313" key="1">
    <source>
        <dbReference type="EMBL" id="CAH8206785.1"/>
    </source>
</evidence>
<dbReference type="EMBL" id="CALYLK010000075">
    <property type="protein sequence ID" value="CAH8206785.1"/>
    <property type="molecule type" value="Genomic_DNA"/>
</dbReference>
<name>A0ABM9FLN5_9VIBR</name>
<dbReference type="PROSITE" id="PS51257">
    <property type="entry name" value="PROKAR_LIPOPROTEIN"/>
    <property type="match status" value="1"/>
</dbReference>
<dbReference type="Gene3D" id="3.30.110.70">
    <property type="entry name" value="Hypothetical protein apc22750. Chain B"/>
    <property type="match status" value="1"/>
</dbReference>
<organism evidence="1 2">
    <name type="scientific">Vibrio aestuarianus</name>
    <dbReference type="NCBI Taxonomy" id="28171"/>
    <lineage>
        <taxon>Bacteria</taxon>
        <taxon>Pseudomonadati</taxon>
        <taxon>Pseudomonadota</taxon>
        <taxon>Gammaproteobacteria</taxon>
        <taxon>Vibrionales</taxon>
        <taxon>Vibrionaceae</taxon>
        <taxon>Vibrio</taxon>
    </lineage>
</organism>
<keyword evidence="2" id="KW-1185">Reference proteome</keyword>
<gene>
    <name evidence="1" type="ORF">VAE063_30001</name>
</gene>
<sequence>MKYIIPLLALFIGGCSTYSSNMRVGNSMDYVSLDVQREALTTVKQFDNLPEDAIVIGTVDAARCHRSFMEKNPSDHIVLNDLKVAAYSQGADGIAEVLIEHESGLTKNCWMIVDGQATMFFLPKE</sequence>
<accession>A0ABM9FLN5</accession>
<evidence type="ECO:0008006" key="3">
    <source>
        <dbReference type="Google" id="ProtNLM"/>
    </source>
</evidence>
<proteinExistence type="predicted"/>